<dbReference type="GO" id="GO:0005739">
    <property type="term" value="C:mitochondrion"/>
    <property type="evidence" value="ECO:0007669"/>
    <property type="project" value="TreeGrafter"/>
</dbReference>
<dbReference type="GO" id="GO:0006457">
    <property type="term" value="P:protein folding"/>
    <property type="evidence" value="ECO:0007669"/>
    <property type="project" value="TreeGrafter"/>
</dbReference>
<dbReference type="Pfam" id="PF05180">
    <property type="entry name" value="zf-DNL"/>
    <property type="match status" value="1"/>
</dbReference>
<dbReference type="GO" id="GO:0030150">
    <property type="term" value="P:protein import into mitochondrial matrix"/>
    <property type="evidence" value="ECO:0007669"/>
    <property type="project" value="TreeGrafter"/>
</dbReference>
<dbReference type="PANTHER" id="PTHR20922">
    <property type="entry name" value="DNL-TYPE ZINC FINGER PROTEIN"/>
    <property type="match status" value="1"/>
</dbReference>
<accession>A0A316YXS5</accession>
<protein>
    <submittedName>
        <fullName evidence="6">Zf-DNL-domain-containing protein</fullName>
    </submittedName>
</protein>
<dbReference type="Proteomes" id="UP000245768">
    <property type="component" value="Unassembled WGS sequence"/>
</dbReference>
<evidence type="ECO:0000256" key="4">
    <source>
        <dbReference type="PROSITE-ProRule" id="PRU00834"/>
    </source>
</evidence>
<evidence type="ECO:0000256" key="1">
    <source>
        <dbReference type="ARBA" id="ARBA00022723"/>
    </source>
</evidence>
<dbReference type="InParanoid" id="A0A316YXS5"/>
<evidence type="ECO:0000256" key="3">
    <source>
        <dbReference type="ARBA" id="ARBA00022833"/>
    </source>
</evidence>
<dbReference type="InterPro" id="IPR024158">
    <property type="entry name" value="Mt_import_TIM15"/>
</dbReference>
<dbReference type="EMBL" id="KZ819634">
    <property type="protein sequence ID" value="PWN93554.1"/>
    <property type="molecule type" value="Genomic_DNA"/>
</dbReference>
<keyword evidence="2 4" id="KW-0863">Zinc-finger</keyword>
<dbReference type="STRING" id="215250.A0A316YXS5"/>
<feature type="domain" description="DNL-type" evidence="5">
    <location>
        <begin position="5"/>
        <end position="97"/>
    </location>
</feature>
<dbReference type="GO" id="GO:0008270">
    <property type="term" value="F:zinc ion binding"/>
    <property type="evidence" value="ECO:0007669"/>
    <property type="project" value="UniProtKB-KW"/>
</dbReference>
<dbReference type="PROSITE" id="PS51501">
    <property type="entry name" value="ZF_DNL"/>
    <property type="match status" value="1"/>
</dbReference>
<keyword evidence="1" id="KW-0479">Metal-binding</keyword>
<name>A0A316YXS5_9BASI</name>
<organism evidence="6 7">
    <name type="scientific">Acaromyces ingoldii</name>
    <dbReference type="NCBI Taxonomy" id="215250"/>
    <lineage>
        <taxon>Eukaryota</taxon>
        <taxon>Fungi</taxon>
        <taxon>Dikarya</taxon>
        <taxon>Basidiomycota</taxon>
        <taxon>Ustilaginomycotina</taxon>
        <taxon>Exobasidiomycetes</taxon>
        <taxon>Exobasidiales</taxon>
        <taxon>Cryptobasidiaceae</taxon>
        <taxon>Acaromyces</taxon>
    </lineage>
</organism>
<feature type="non-terminal residue" evidence="6">
    <location>
        <position position="97"/>
    </location>
</feature>
<dbReference type="GeneID" id="37040487"/>
<dbReference type="RefSeq" id="XP_025380752.1">
    <property type="nucleotide sequence ID" value="XM_025518571.1"/>
</dbReference>
<dbReference type="OrthoDB" id="512667at2759"/>
<proteinExistence type="predicted"/>
<dbReference type="PANTHER" id="PTHR20922:SF13">
    <property type="entry name" value="DNL-TYPE ZINC FINGER PROTEIN"/>
    <property type="match status" value="1"/>
</dbReference>
<reference evidence="6 7" key="1">
    <citation type="journal article" date="2018" name="Mol. Biol. Evol.">
        <title>Broad Genomic Sampling Reveals a Smut Pathogenic Ancestry of the Fungal Clade Ustilaginomycotina.</title>
        <authorList>
            <person name="Kijpornyongpan T."/>
            <person name="Mondo S.J."/>
            <person name="Barry K."/>
            <person name="Sandor L."/>
            <person name="Lee J."/>
            <person name="Lipzen A."/>
            <person name="Pangilinan J."/>
            <person name="LaButti K."/>
            <person name="Hainaut M."/>
            <person name="Henrissat B."/>
            <person name="Grigoriev I.V."/>
            <person name="Spatafora J.W."/>
            <person name="Aime M.C."/>
        </authorList>
    </citation>
    <scope>NUCLEOTIDE SEQUENCE [LARGE SCALE GENOMIC DNA]</scope>
    <source>
        <strain evidence="6 7">MCA 4198</strain>
    </source>
</reference>
<evidence type="ECO:0000313" key="7">
    <source>
        <dbReference type="Proteomes" id="UP000245768"/>
    </source>
</evidence>
<gene>
    <name evidence="6" type="ORF">FA10DRAFT_223123</name>
</gene>
<dbReference type="GO" id="GO:0051087">
    <property type="term" value="F:protein-folding chaperone binding"/>
    <property type="evidence" value="ECO:0007669"/>
    <property type="project" value="TreeGrafter"/>
</dbReference>
<dbReference type="AlphaFoldDB" id="A0A316YXS5"/>
<keyword evidence="7" id="KW-1185">Reference proteome</keyword>
<evidence type="ECO:0000313" key="6">
    <source>
        <dbReference type="EMBL" id="PWN93554.1"/>
    </source>
</evidence>
<sequence length="97" mass="10870">LGEIEPKLALTFTCTVEGCGERSSHQFTKRSYEKGIVLVQCPGCKNRHLIADHLGWFAQDASEPKTIEEMVAQKGGRVQRGVNWVDDKGYDTVEIFD</sequence>
<dbReference type="InterPro" id="IPR007853">
    <property type="entry name" value="Znf_DNL-typ"/>
</dbReference>
<evidence type="ECO:0000256" key="2">
    <source>
        <dbReference type="ARBA" id="ARBA00022771"/>
    </source>
</evidence>
<feature type="non-terminal residue" evidence="6">
    <location>
        <position position="1"/>
    </location>
</feature>
<evidence type="ECO:0000259" key="5">
    <source>
        <dbReference type="PROSITE" id="PS51501"/>
    </source>
</evidence>
<dbReference type="GO" id="GO:0050821">
    <property type="term" value="P:protein stabilization"/>
    <property type="evidence" value="ECO:0007669"/>
    <property type="project" value="TreeGrafter"/>
</dbReference>
<keyword evidence="3" id="KW-0862">Zinc</keyword>